<feature type="non-terminal residue" evidence="1">
    <location>
        <position position="1"/>
    </location>
</feature>
<comment type="caution">
    <text evidence="1">The sequence shown here is derived from an EMBL/GenBank/DDBJ whole genome shotgun (WGS) entry which is preliminary data.</text>
</comment>
<sequence length="106" mass="11968">FNEIMTSNTSMFEGITKFQDISTEQVVTFDLSGLKNMPNLLNAQIFSVLSLVSADIVNNGKRCKRLLKENPKLSEMDLEHYIVNISEAQTLINPRYETSVKLLADV</sequence>
<proteinExistence type="predicted"/>
<dbReference type="EMBL" id="AZMM01017178">
    <property type="protein sequence ID" value="ETJ26931.1"/>
    <property type="molecule type" value="Genomic_DNA"/>
</dbReference>
<name>W1X9Y4_9ZZZZ</name>
<organism evidence="1">
    <name type="scientific">human gut metagenome</name>
    <dbReference type="NCBI Taxonomy" id="408170"/>
    <lineage>
        <taxon>unclassified sequences</taxon>
        <taxon>metagenomes</taxon>
        <taxon>organismal metagenomes</taxon>
    </lineage>
</organism>
<dbReference type="AlphaFoldDB" id="W1X9Y4"/>
<feature type="non-terminal residue" evidence="1">
    <location>
        <position position="106"/>
    </location>
</feature>
<gene>
    <name evidence="1" type="ORF">Q604_UNBC17178G0001</name>
</gene>
<accession>W1X9Y4</accession>
<dbReference type="Gene3D" id="6.10.140.2170">
    <property type="match status" value="1"/>
</dbReference>
<protein>
    <submittedName>
        <fullName evidence="1">Uncharacterized protein</fullName>
    </submittedName>
</protein>
<reference evidence="1" key="1">
    <citation type="submission" date="2013-12" db="EMBL/GenBank/DDBJ databases">
        <title>A Varibaculum cambriense genome reconstructed from a premature infant gut community with otherwise low bacterial novelty that shifts toward anaerobic metabolism during the third week of life.</title>
        <authorList>
            <person name="Brown C.T."/>
            <person name="Sharon I."/>
            <person name="Thomas B.C."/>
            <person name="Castelle C.J."/>
            <person name="Morowitz M.J."/>
            <person name="Banfield J.F."/>
        </authorList>
    </citation>
    <scope>NUCLEOTIDE SEQUENCE</scope>
</reference>
<evidence type="ECO:0000313" key="1">
    <source>
        <dbReference type="EMBL" id="ETJ26931.1"/>
    </source>
</evidence>